<dbReference type="FunFam" id="3.40.309.10:FF:000012">
    <property type="entry name" value="Betaine aldehyde dehydrogenase"/>
    <property type="match status" value="1"/>
</dbReference>
<dbReference type="Gene3D" id="3.40.309.10">
    <property type="entry name" value="Aldehyde Dehydrogenase, Chain A, domain 2"/>
    <property type="match status" value="1"/>
</dbReference>
<dbReference type="InterPro" id="IPR016161">
    <property type="entry name" value="Ald_DH/histidinol_DH"/>
</dbReference>
<feature type="active site" evidence="3">
    <location>
        <position position="257"/>
    </location>
</feature>
<evidence type="ECO:0000256" key="2">
    <source>
        <dbReference type="ARBA" id="ARBA00023002"/>
    </source>
</evidence>
<dbReference type="KEGG" id="pwu:A8O14_01650"/>
<dbReference type="PROSITE" id="PS00687">
    <property type="entry name" value="ALDEHYDE_DEHYDR_GLU"/>
    <property type="match status" value="1"/>
</dbReference>
<dbReference type="Pfam" id="PF00171">
    <property type="entry name" value="Aldedh"/>
    <property type="match status" value="1"/>
</dbReference>
<dbReference type="AlphaFoldDB" id="A0A191UDE8"/>
<dbReference type="PANTHER" id="PTHR11699">
    <property type="entry name" value="ALDEHYDE DEHYDROGENASE-RELATED"/>
    <property type="match status" value="1"/>
</dbReference>
<dbReference type="STRING" id="1743168.A8O14_01650"/>
<keyword evidence="2 4" id="KW-0560">Oxidoreductase</keyword>
<evidence type="ECO:0000256" key="3">
    <source>
        <dbReference type="PROSITE-ProRule" id="PRU10007"/>
    </source>
</evidence>
<reference evidence="7" key="1">
    <citation type="submission" date="2016-05" db="EMBL/GenBank/DDBJ databases">
        <title>Polynucleobacter sp. QLW-P1FAT50C-4 genome.</title>
        <authorList>
            <person name="Hahn M.W."/>
        </authorList>
    </citation>
    <scope>NUCLEOTIDE SEQUENCE [LARGE SCALE GENOMIC DNA]</scope>
    <source>
        <strain evidence="7">QLW-P1FAT50C-4</strain>
    </source>
</reference>
<dbReference type="InterPro" id="IPR016163">
    <property type="entry name" value="Ald_DH_C"/>
</dbReference>
<protein>
    <recommendedName>
        <fullName evidence="5">Aldehyde dehydrogenase domain-containing protein</fullName>
    </recommendedName>
</protein>
<dbReference type="OrthoDB" id="6187633at2"/>
<dbReference type="SUPFAM" id="SSF53720">
    <property type="entry name" value="ALDH-like"/>
    <property type="match status" value="1"/>
</dbReference>
<evidence type="ECO:0000313" key="7">
    <source>
        <dbReference type="Proteomes" id="UP000078463"/>
    </source>
</evidence>
<dbReference type="InterPro" id="IPR016162">
    <property type="entry name" value="Ald_DH_N"/>
</dbReference>
<dbReference type="Gene3D" id="3.40.605.10">
    <property type="entry name" value="Aldehyde Dehydrogenase, Chain A, domain 1"/>
    <property type="match status" value="1"/>
</dbReference>
<accession>A0A191UDE8</accession>
<dbReference type="Proteomes" id="UP000078463">
    <property type="component" value="Chromosome"/>
</dbReference>
<dbReference type="InterPro" id="IPR016160">
    <property type="entry name" value="Ald_DH_CS_CYS"/>
</dbReference>
<dbReference type="EMBL" id="CP015922">
    <property type="protein sequence ID" value="ANI98911.1"/>
    <property type="molecule type" value="Genomic_DNA"/>
</dbReference>
<feature type="domain" description="Aldehyde dehydrogenase" evidence="5">
    <location>
        <begin position="24"/>
        <end position="482"/>
    </location>
</feature>
<dbReference type="InterPro" id="IPR029510">
    <property type="entry name" value="Ald_DH_CS_GLU"/>
</dbReference>
<dbReference type="PROSITE" id="PS00070">
    <property type="entry name" value="ALDEHYDE_DEHYDR_CYS"/>
    <property type="match status" value="1"/>
</dbReference>
<organism evidence="6 7">
    <name type="scientific">Polynucleobacter wuianus</name>
    <dbReference type="NCBI Taxonomy" id="1743168"/>
    <lineage>
        <taxon>Bacteria</taxon>
        <taxon>Pseudomonadati</taxon>
        <taxon>Pseudomonadota</taxon>
        <taxon>Betaproteobacteria</taxon>
        <taxon>Burkholderiales</taxon>
        <taxon>Burkholderiaceae</taxon>
        <taxon>Polynucleobacter</taxon>
    </lineage>
</organism>
<gene>
    <name evidence="6" type="ORF">A8O14_01650</name>
</gene>
<dbReference type="FunFam" id="3.40.605.10:FF:000001">
    <property type="entry name" value="Aldehyde dehydrogenase 1"/>
    <property type="match status" value="1"/>
</dbReference>
<sequence>MVKPDLASIEVRSFVGGVYQEGTGGLIEKVSPIDGAQLPGIKACSIADVNSAVVCAQESFRSGLWRTQSTEERKKCLLKLADLMEQDKEYLAFLDTIETGRAYSNFLNDSIPKAIKTLRWFSECIDKLQGTCITPAQDRICLINSEPLGVVAAIIPWNDPLVVAVWKLAPALLMGNSLIMKPAEQSSYSLIRLGQLAINAGIPRGVLNILPGYGEIAGKALVTHPDIRGVFFTGSSSVGKQILSDAGMSNMKRVGLECGGKSAFIVTANCSDLSSAVKTLAKNMFYNQGQICSAPSRLLIDKQLESEFLVSLLEEIKLYEPCDPWAPETRVGAVCSETQFKSIQGFIRRAEQAGIKKITQDAPKMPHENGFYISPTIFVDVPLDAEIAQNEVFGPVLVVHSFKAVKEAIEIANNTKYGLAAAIWSDDLNEAMLCARALEAGTVHVNSYGEDDESAPFGGVKESGIGKDKSLLVFEEYANLKTTWIQLKNTH</sequence>
<evidence type="ECO:0000256" key="1">
    <source>
        <dbReference type="ARBA" id="ARBA00009986"/>
    </source>
</evidence>
<dbReference type="GO" id="GO:0004030">
    <property type="term" value="F:aldehyde dehydrogenase [NAD(P)+] activity"/>
    <property type="evidence" value="ECO:0007669"/>
    <property type="project" value="UniProtKB-ARBA"/>
</dbReference>
<keyword evidence="7" id="KW-1185">Reference proteome</keyword>
<proteinExistence type="inferred from homology"/>
<comment type="similarity">
    <text evidence="1 4">Belongs to the aldehyde dehydrogenase family.</text>
</comment>
<dbReference type="InterPro" id="IPR015590">
    <property type="entry name" value="Aldehyde_DH_dom"/>
</dbReference>
<evidence type="ECO:0000259" key="5">
    <source>
        <dbReference type="Pfam" id="PF00171"/>
    </source>
</evidence>
<evidence type="ECO:0000313" key="6">
    <source>
        <dbReference type="EMBL" id="ANI98911.1"/>
    </source>
</evidence>
<name>A0A191UDE8_9BURK</name>
<evidence type="ECO:0000256" key="4">
    <source>
        <dbReference type="RuleBase" id="RU003345"/>
    </source>
</evidence>
<dbReference type="RefSeq" id="WP_068947918.1">
    <property type="nucleotide sequence ID" value="NZ_CP015922.1"/>
</dbReference>